<feature type="compositionally biased region" description="Pro residues" evidence="1">
    <location>
        <begin position="100"/>
        <end position="121"/>
    </location>
</feature>
<proteinExistence type="predicted"/>
<dbReference type="EMBL" id="RBNI01005363">
    <property type="protein sequence ID" value="RUP46787.1"/>
    <property type="molecule type" value="Genomic_DNA"/>
</dbReference>
<reference evidence="2 3" key="1">
    <citation type="journal article" date="2018" name="New Phytol.">
        <title>Phylogenomics of Endogonaceae and evolution of mycorrhizas within Mucoromycota.</title>
        <authorList>
            <person name="Chang Y."/>
            <person name="Desiro A."/>
            <person name="Na H."/>
            <person name="Sandor L."/>
            <person name="Lipzen A."/>
            <person name="Clum A."/>
            <person name="Barry K."/>
            <person name="Grigoriev I.V."/>
            <person name="Martin F.M."/>
            <person name="Stajich J.E."/>
            <person name="Smith M.E."/>
            <person name="Bonito G."/>
            <person name="Spatafora J.W."/>
        </authorList>
    </citation>
    <scope>NUCLEOTIDE SEQUENCE [LARGE SCALE GENOMIC DNA]</scope>
    <source>
        <strain evidence="2 3">GMNB39</strain>
    </source>
</reference>
<sequence length="184" mass="20926">GKDHRRDTGVVRKTLLKPSFVERVQNGFEAYMIYLAETRQIIDTLTHGHARPQIHPHDRYDDPQIDPCHQHDRPPDLSPDHPCHLHRDMDILKTHIASHPPAPSPVPATPTNPTTHSPPPSDPHVVQLEAATNALWHDLESQHTRKGVLRCKMEGIRVREAAFYESVKHMIDTVVQYVGEIDVT</sequence>
<name>A0A433D7D4_9FUNG</name>
<accession>A0A433D7D4</accession>
<gene>
    <name evidence="2" type="ORF">BC936DRAFT_146526</name>
</gene>
<evidence type="ECO:0000313" key="3">
    <source>
        <dbReference type="Proteomes" id="UP000268093"/>
    </source>
</evidence>
<evidence type="ECO:0000256" key="1">
    <source>
        <dbReference type="SAM" id="MobiDB-lite"/>
    </source>
</evidence>
<feature type="compositionally biased region" description="Basic and acidic residues" evidence="1">
    <location>
        <begin position="55"/>
        <end position="74"/>
    </location>
</feature>
<comment type="caution">
    <text evidence="2">The sequence shown here is derived from an EMBL/GenBank/DDBJ whole genome shotgun (WGS) entry which is preliminary data.</text>
</comment>
<protein>
    <submittedName>
        <fullName evidence="2">Uncharacterized protein</fullName>
    </submittedName>
</protein>
<dbReference type="Proteomes" id="UP000268093">
    <property type="component" value="Unassembled WGS sequence"/>
</dbReference>
<evidence type="ECO:0000313" key="2">
    <source>
        <dbReference type="EMBL" id="RUP46787.1"/>
    </source>
</evidence>
<feature type="region of interest" description="Disordered" evidence="1">
    <location>
        <begin position="97"/>
        <end position="121"/>
    </location>
</feature>
<organism evidence="2 3">
    <name type="scientific">Jimgerdemannia flammicorona</name>
    <dbReference type="NCBI Taxonomy" id="994334"/>
    <lineage>
        <taxon>Eukaryota</taxon>
        <taxon>Fungi</taxon>
        <taxon>Fungi incertae sedis</taxon>
        <taxon>Mucoromycota</taxon>
        <taxon>Mucoromycotina</taxon>
        <taxon>Endogonomycetes</taxon>
        <taxon>Endogonales</taxon>
        <taxon>Endogonaceae</taxon>
        <taxon>Jimgerdemannia</taxon>
    </lineage>
</organism>
<keyword evidence="3" id="KW-1185">Reference proteome</keyword>
<feature type="non-terminal residue" evidence="2">
    <location>
        <position position="1"/>
    </location>
</feature>
<feature type="region of interest" description="Disordered" evidence="1">
    <location>
        <begin position="50"/>
        <end position="74"/>
    </location>
</feature>
<dbReference type="AlphaFoldDB" id="A0A433D7D4"/>